<dbReference type="EMBL" id="AWUE01002527">
    <property type="protein sequence ID" value="OMP14001.1"/>
    <property type="molecule type" value="Genomic_DNA"/>
</dbReference>
<organism evidence="1 2">
    <name type="scientific">Corchorus olitorius</name>
    <dbReference type="NCBI Taxonomy" id="93759"/>
    <lineage>
        <taxon>Eukaryota</taxon>
        <taxon>Viridiplantae</taxon>
        <taxon>Streptophyta</taxon>
        <taxon>Embryophyta</taxon>
        <taxon>Tracheophyta</taxon>
        <taxon>Spermatophyta</taxon>
        <taxon>Magnoliopsida</taxon>
        <taxon>eudicotyledons</taxon>
        <taxon>Gunneridae</taxon>
        <taxon>Pentapetalae</taxon>
        <taxon>rosids</taxon>
        <taxon>malvids</taxon>
        <taxon>Malvales</taxon>
        <taxon>Malvaceae</taxon>
        <taxon>Grewioideae</taxon>
        <taxon>Apeibeae</taxon>
        <taxon>Corchorus</taxon>
    </lineage>
</organism>
<feature type="non-terminal residue" evidence="1">
    <location>
        <position position="1"/>
    </location>
</feature>
<dbReference type="Proteomes" id="UP000187203">
    <property type="component" value="Unassembled WGS sequence"/>
</dbReference>
<gene>
    <name evidence="1" type="ORF">COLO4_00461</name>
</gene>
<dbReference type="AlphaFoldDB" id="A0A1R3L3V0"/>
<reference evidence="2" key="1">
    <citation type="submission" date="2013-09" db="EMBL/GenBank/DDBJ databases">
        <title>Corchorus olitorius genome sequencing.</title>
        <authorList>
            <person name="Alam M."/>
            <person name="Haque M.S."/>
            <person name="Islam M.S."/>
            <person name="Emdad E.M."/>
            <person name="Islam M.M."/>
            <person name="Ahmed B."/>
            <person name="Halim A."/>
            <person name="Hossen Q.M.M."/>
            <person name="Hossain M.Z."/>
            <person name="Ahmed R."/>
            <person name="Khan M.M."/>
            <person name="Islam R."/>
            <person name="Rashid M.M."/>
            <person name="Khan S.A."/>
            <person name="Rahman M.S."/>
            <person name="Alam M."/>
            <person name="Yahiya A.S."/>
            <person name="Khan M.S."/>
            <person name="Azam M.S."/>
            <person name="Haque T."/>
            <person name="Lashkar M.Z.H."/>
            <person name="Akhand A.I."/>
            <person name="Morshed G."/>
            <person name="Roy S."/>
            <person name="Uddin K.S."/>
            <person name="Rabeya T."/>
            <person name="Hossain A.S."/>
            <person name="Chowdhury A."/>
            <person name="Snigdha A.R."/>
            <person name="Mortoza M.S."/>
            <person name="Matin S.A."/>
            <person name="Hoque S.M.E."/>
            <person name="Islam M.K."/>
            <person name="Roy D.K."/>
            <person name="Haider R."/>
            <person name="Moosa M.M."/>
            <person name="Elias S.M."/>
            <person name="Hasan A.M."/>
            <person name="Jahan S."/>
            <person name="Shafiuddin M."/>
            <person name="Mahmood N."/>
            <person name="Shommy N.S."/>
        </authorList>
    </citation>
    <scope>NUCLEOTIDE SEQUENCE [LARGE SCALE GENOMIC DNA]</scope>
    <source>
        <strain evidence="2">cv. O-4</strain>
    </source>
</reference>
<feature type="non-terminal residue" evidence="1">
    <location>
        <position position="212"/>
    </location>
</feature>
<evidence type="ECO:0000313" key="2">
    <source>
        <dbReference type="Proteomes" id="UP000187203"/>
    </source>
</evidence>
<protein>
    <submittedName>
        <fullName evidence="1">Uncharacterized protein</fullName>
    </submittedName>
</protein>
<comment type="caution">
    <text evidence="1">The sequence shown here is derived from an EMBL/GenBank/DDBJ whole genome shotgun (WGS) entry which is preliminary data.</text>
</comment>
<proteinExistence type="predicted"/>
<accession>A0A1R3L3V0</accession>
<name>A0A1R3L3V0_9ROSI</name>
<keyword evidence="2" id="KW-1185">Reference proteome</keyword>
<evidence type="ECO:0000313" key="1">
    <source>
        <dbReference type="EMBL" id="OMP14001.1"/>
    </source>
</evidence>
<sequence>GMAAMELIRRLLAGLDRTQVVGVIAHRKDIAGEGLDGGGRQHATQLSQMRTTRHAAESLTRGLSKSLHQVQADEFAVGRANRVAMCGVRHPVGTRFGIHDVHAGIDGHAQPQVMQRLAFGTHAAAGQGDIARLGVGQVRFNVPQAVFPQIGLHRDGTAVAHDARDGGRQRHGPDRPIGPMEAAHADRAHRLRDVCDSASAATHEHTALQPKI</sequence>